<gene>
    <name evidence="2" type="ORF">E2C01_090091</name>
</gene>
<sequence>MERFKVDSVCSRPLLPWWADDCIGGDCNDGGGGGGGGGDSLPSITDLGRCRHIGTNRRRLRESEGLGCVGAGQDSGSDVGKGRGDGGASVGG</sequence>
<accession>A0A5B7JAJ9</accession>
<dbReference type="AlphaFoldDB" id="A0A5B7JAJ9"/>
<protein>
    <submittedName>
        <fullName evidence="2">Uncharacterized protein</fullName>
    </submittedName>
</protein>
<name>A0A5B7JAJ9_PORTR</name>
<comment type="caution">
    <text evidence="2">The sequence shown here is derived from an EMBL/GenBank/DDBJ whole genome shotgun (WGS) entry which is preliminary data.</text>
</comment>
<dbReference type="EMBL" id="VSRR010100210">
    <property type="protein sequence ID" value="MPC94901.1"/>
    <property type="molecule type" value="Genomic_DNA"/>
</dbReference>
<keyword evidence="3" id="KW-1185">Reference proteome</keyword>
<evidence type="ECO:0000313" key="3">
    <source>
        <dbReference type="Proteomes" id="UP000324222"/>
    </source>
</evidence>
<evidence type="ECO:0000256" key="1">
    <source>
        <dbReference type="SAM" id="MobiDB-lite"/>
    </source>
</evidence>
<feature type="region of interest" description="Disordered" evidence="1">
    <location>
        <begin position="64"/>
        <end position="92"/>
    </location>
</feature>
<organism evidence="2 3">
    <name type="scientific">Portunus trituberculatus</name>
    <name type="common">Swimming crab</name>
    <name type="synonym">Neptunus trituberculatus</name>
    <dbReference type="NCBI Taxonomy" id="210409"/>
    <lineage>
        <taxon>Eukaryota</taxon>
        <taxon>Metazoa</taxon>
        <taxon>Ecdysozoa</taxon>
        <taxon>Arthropoda</taxon>
        <taxon>Crustacea</taxon>
        <taxon>Multicrustacea</taxon>
        <taxon>Malacostraca</taxon>
        <taxon>Eumalacostraca</taxon>
        <taxon>Eucarida</taxon>
        <taxon>Decapoda</taxon>
        <taxon>Pleocyemata</taxon>
        <taxon>Brachyura</taxon>
        <taxon>Eubrachyura</taxon>
        <taxon>Portunoidea</taxon>
        <taxon>Portunidae</taxon>
        <taxon>Portuninae</taxon>
        <taxon>Portunus</taxon>
    </lineage>
</organism>
<evidence type="ECO:0000313" key="2">
    <source>
        <dbReference type="EMBL" id="MPC94901.1"/>
    </source>
</evidence>
<proteinExistence type="predicted"/>
<dbReference type="Proteomes" id="UP000324222">
    <property type="component" value="Unassembled WGS sequence"/>
</dbReference>
<reference evidence="2 3" key="1">
    <citation type="submission" date="2019-05" db="EMBL/GenBank/DDBJ databases">
        <title>Another draft genome of Portunus trituberculatus and its Hox gene families provides insights of decapod evolution.</title>
        <authorList>
            <person name="Jeong J.-H."/>
            <person name="Song I."/>
            <person name="Kim S."/>
            <person name="Choi T."/>
            <person name="Kim D."/>
            <person name="Ryu S."/>
            <person name="Kim W."/>
        </authorList>
    </citation>
    <scope>NUCLEOTIDE SEQUENCE [LARGE SCALE GENOMIC DNA]</scope>
    <source>
        <tissue evidence="2">Muscle</tissue>
    </source>
</reference>